<gene>
    <name evidence="3" type="primary">SI:CH211-102C2.8</name>
</gene>
<evidence type="ECO:0000256" key="1">
    <source>
        <dbReference type="SAM" id="Coils"/>
    </source>
</evidence>
<protein>
    <submittedName>
        <fullName evidence="3">Si:ch211-102c2.8</fullName>
    </submittedName>
</protein>
<dbReference type="EMBL" id="HAEF01017056">
    <property type="protein sequence ID" value="SBR58215.1"/>
    <property type="molecule type" value="Transcribed_RNA"/>
</dbReference>
<keyword evidence="1" id="KW-0175">Coiled coil</keyword>
<feature type="compositionally biased region" description="Polar residues" evidence="2">
    <location>
        <begin position="92"/>
        <end position="103"/>
    </location>
</feature>
<evidence type="ECO:0000313" key="3">
    <source>
        <dbReference type="EMBL" id="SBR58215.1"/>
    </source>
</evidence>
<feature type="region of interest" description="Disordered" evidence="2">
    <location>
        <begin position="555"/>
        <end position="575"/>
    </location>
</feature>
<evidence type="ECO:0000256" key="2">
    <source>
        <dbReference type="SAM" id="MobiDB-lite"/>
    </source>
</evidence>
<feature type="coiled-coil region" evidence="1">
    <location>
        <begin position="500"/>
        <end position="527"/>
    </location>
</feature>
<feature type="coiled-coil region" evidence="1">
    <location>
        <begin position="184"/>
        <end position="211"/>
    </location>
</feature>
<feature type="region of interest" description="Disordered" evidence="2">
    <location>
        <begin position="80"/>
        <end position="103"/>
    </location>
</feature>
<sequence>ITACSSVCHDEIKKKLKGSSSVEEEVESEGDQVTWRLQRLLGDVCQEGPAGETHSASDSICTEDFFWCFREEMVDLSLSEMGPDGKTEISESDTNPSSQNRQVAQCEVNVSQVKEGAQRRGSCSKFSCRAEVVTDHENVSSDSDVDAVCTEQVKQHVHKWTGPFITDLNDFDTTTQDETERLSALHLSAERAQIEEEKKALESLLGEGRTERESISNQLQKQRESCLQIQKASPHKQILDEECKNKKQNKVVTSEMEPQLDCTQTELFVEQRRAREKTESLQQRLEETCEELQGASEAESSLRSGCLRTQKEREKLKRELQNLKPPNHTELKEAQERTLQSEKTVLQQEVQLAVRENDRLWAMLEDKTSAHERFRAETEQQLRLWAQQLAAELKHLHLLVEHNRDLPQSFTVAEAVAHLRTTREQLQHFVRRLHQQLDSQKQMNEQLRKEKEQELRVQRQQLRAEKDQALNSMRRQLIREHVEELSCLKRARVSETGGVAACLRRQLQDKDLELRQVQRSMAEWRRRTAARLASQFEHQLTAELERCKVALTRSRRASKTREARPRGGTHSSKETVCSHRIHAVNSAAAHVSTDVVSLKLLRHLQGKVKQLRVETQAFLWSPNPPVALSGEDVAEIKRQTS</sequence>
<feature type="coiled-coil region" evidence="1">
    <location>
        <begin position="430"/>
        <end position="472"/>
    </location>
</feature>
<feature type="non-terminal residue" evidence="3">
    <location>
        <position position="1"/>
    </location>
</feature>
<feature type="compositionally biased region" description="Basic and acidic residues" evidence="2">
    <location>
        <begin position="559"/>
        <end position="575"/>
    </location>
</feature>
<name>A0A1A8MMU0_9TELE</name>
<organism evidence="3">
    <name type="scientific">Nothobranchius pienaari</name>
    <dbReference type="NCBI Taxonomy" id="704102"/>
    <lineage>
        <taxon>Eukaryota</taxon>
        <taxon>Metazoa</taxon>
        <taxon>Chordata</taxon>
        <taxon>Craniata</taxon>
        <taxon>Vertebrata</taxon>
        <taxon>Euteleostomi</taxon>
        <taxon>Actinopterygii</taxon>
        <taxon>Neopterygii</taxon>
        <taxon>Teleostei</taxon>
        <taxon>Neoteleostei</taxon>
        <taxon>Acanthomorphata</taxon>
        <taxon>Ovalentaria</taxon>
        <taxon>Atherinomorphae</taxon>
        <taxon>Cyprinodontiformes</taxon>
        <taxon>Nothobranchiidae</taxon>
        <taxon>Nothobranchius</taxon>
    </lineage>
</organism>
<dbReference type="AlphaFoldDB" id="A0A1A8MMU0"/>
<feature type="coiled-coil region" evidence="1">
    <location>
        <begin position="271"/>
        <end position="298"/>
    </location>
</feature>
<reference evidence="3" key="2">
    <citation type="submission" date="2016-06" db="EMBL/GenBank/DDBJ databases">
        <title>The genome of a short-lived fish provides insights into sex chromosome evolution and the genetic control of aging.</title>
        <authorList>
            <person name="Reichwald K."/>
            <person name="Felder M."/>
            <person name="Petzold A."/>
            <person name="Koch P."/>
            <person name="Groth M."/>
            <person name="Platzer M."/>
        </authorList>
    </citation>
    <scope>NUCLEOTIDE SEQUENCE</scope>
    <source>
        <tissue evidence="3">Brain</tissue>
    </source>
</reference>
<proteinExistence type="predicted"/>
<reference evidence="3" key="1">
    <citation type="submission" date="2016-05" db="EMBL/GenBank/DDBJ databases">
        <authorList>
            <person name="Lavstsen T."/>
            <person name="Jespersen J.S."/>
        </authorList>
    </citation>
    <scope>NUCLEOTIDE SEQUENCE</scope>
    <source>
        <tissue evidence="3">Brain</tissue>
    </source>
</reference>
<accession>A0A1A8MMU0</accession>